<protein>
    <submittedName>
        <fullName evidence="1">Uncharacterized protein</fullName>
    </submittedName>
</protein>
<dbReference type="Pfam" id="PF11578">
    <property type="entry name" value="DUF3237"/>
    <property type="match status" value="1"/>
</dbReference>
<dbReference type="Proteomes" id="UP000070501">
    <property type="component" value="Unassembled WGS sequence"/>
</dbReference>
<dbReference type="Gene3D" id="2.40.160.20">
    <property type="match status" value="1"/>
</dbReference>
<dbReference type="InParanoid" id="A0A136IKX7"/>
<dbReference type="PANTHER" id="PTHR37315">
    <property type="entry name" value="UPF0311 PROTEIN BLR7842"/>
    <property type="match status" value="1"/>
</dbReference>
<feature type="non-terminal residue" evidence="1">
    <location>
        <position position="148"/>
    </location>
</feature>
<gene>
    <name evidence="1" type="ORF">Micbo1qcDRAFT_106863</name>
</gene>
<sequence length="148" mass="16179">ALLPTALAQSSYTRPPPPGLTFLYSLNATIAPAINLGASPLSNRTIYPITGGSFEGPMIKGTVMNLGADWGINDRDGVFHPDTRYHLQTDDGAPIYIRTEGPTQPSGITYLRIYFETGHPKYYWLNNLVTVGLLYGPVDANYVLIDAY</sequence>
<keyword evidence="2" id="KW-1185">Reference proteome</keyword>
<feature type="non-terminal residue" evidence="1">
    <location>
        <position position="1"/>
    </location>
</feature>
<dbReference type="AlphaFoldDB" id="A0A136IKX7"/>
<reference evidence="2" key="1">
    <citation type="submission" date="2016-02" db="EMBL/GenBank/DDBJ databases">
        <title>Draft genome sequence of Microdochium bolleyi, a fungal endophyte of beachgrass.</title>
        <authorList>
            <consortium name="DOE Joint Genome Institute"/>
            <person name="David A.S."/>
            <person name="May G."/>
            <person name="Haridas S."/>
            <person name="Lim J."/>
            <person name="Wang M."/>
            <person name="Labutti K."/>
            <person name="Lipzen A."/>
            <person name="Barry K."/>
            <person name="Grigoriev I.V."/>
        </authorList>
    </citation>
    <scope>NUCLEOTIDE SEQUENCE [LARGE SCALE GENOMIC DNA]</scope>
    <source>
        <strain evidence="2">J235TASD1</strain>
    </source>
</reference>
<dbReference type="InterPro" id="IPR020915">
    <property type="entry name" value="UPF0311"/>
</dbReference>
<evidence type="ECO:0000313" key="1">
    <source>
        <dbReference type="EMBL" id="KXJ85428.1"/>
    </source>
</evidence>
<dbReference type="OrthoDB" id="2544694at2759"/>
<dbReference type="PANTHER" id="PTHR37315:SF1">
    <property type="entry name" value="UPF0311 PROTEIN BLR7842"/>
    <property type="match status" value="1"/>
</dbReference>
<accession>A0A136IKX7</accession>
<proteinExistence type="predicted"/>
<organism evidence="1 2">
    <name type="scientific">Microdochium bolleyi</name>
    <dbReference type="NCBI Taxonomy" id="196109"/>
    <lineage>
        <taxon>Eukaryota</taxon>
        <taxon>Fungi</taxon>
        <taxon>Dikarya</taxon>
        <taxon>Ascomycota</taxon>
        <taxon>Pezizomycotina</taxon>
        <taxon>Sordariomycetes</taxon>
        <taxon>Xylariomycetidae</taxon>
        <taxon>Xylariales</taxon>
        <taxon>Microdochiaceae</taxon>
        <taxon>Microdochium</taxon>
    </lineage>
</organism>
<dbReference type="EMBL" id="KQ964282">
    <property type="protein sequence ID" value="KXJ85428.1"/>
    <property type="molecule type" value="Genomic_DNA"/>
</dbReference>
<evidence type="ECO:0000313" key="2">
    <source>
        <dbReference type="Proteomes" id="UP000070501"/>
    </source>
</evidence>
<name>A0A136IKX7_9PEZI</name>